<name>A0A1F6ENA3_9BACT</name>
<dbReference type="AlphaFoldDB" id="A0A1F6ENA3"/>
<accession>A0A1F6ENA3</accession>
<protein>
    <recommendedName>
        <fullName evidence="3">Damage-inducible protein J</fullName>
    </recommendedName>
</protein>
<dbReference type="NCBIfam" id="TIGR02384">
    <property type="entry name" value="RelB_DinJ"/>
    <property type="match status" value="1"/>
</dbReference>
<dbReference type="GO" id="GO:0006355">
    <property type="term" value="P:regulation of DNA-templated transcription"/>
    <property type="evidence" value="ECO:0007669"/>
    <property type="project" value="InterPro"/>
</dbReference>
<dbReference type="InterPro" id="IPR007337">
    <property type="entry name" value="RelB/DinJ"/>
</dbReference>
<dbReference type="EMBL" id="MFLU01000007">
    <property type="protein sequence ID" value="OGG75127.1"/>
    <property type="molecule type" value="Genomic_DNA"/>
</dbReference>
<dbReference type="Gene3D" id="1.10.1220.10">
    <property type="entry name" value="Met repressor-like"/>
    <property type="match status" value="1"/>
</dbReference>
<organism evidence="1 2">
    <name type="scientific">Candidatus Kaiserbacteria bacterium RIFCSPLOWO2_01_FULL_50_24</name>
    <dbReference type="NCBI Taxonomy" id="1798507"/>
    <lineage>
        <taxon>Bacteria</taxon>
        <taxon>Candidatus Kaiseribacteriota</taxon>
    </lineage>
</organism>
<comment type="caution">
    <text evidence="1">The sequence shown here is derived from an EMBL/GenBank/DDBJ whole genome shotgun (WGS) entry which is preliminary data.</text>
</comment>
<dbReference type="InterPro" id="IPR013321">
    <property type="entry name" value="Arc_rbn_hlx_hlx"/>
</dbReference>
<sequence length="86" mass="9670">MTTVNVRIEEKTKRAAKKALAGVGLDLSSGVKIFLHQVIAEKGLPFAPIKNAKALRAKWDREADWALKHGKRYDNVKELFKDLGIR</sequence>
<evidence type="ECO:0000313" key="1">
    <source>
        <dbReference type="EMBL" id="OGG75127.1"/>
    </source>
</evidence>
<dbReference type="Pfam" id="PF04221">
    <property type="entry name" value="RelB"/>
    <property type="match status" value="1"/>
</dbReference>
<dbReference type="Proteomes" id="UP000178587">
    <property type="component" value="Unassembled WGS sequence"/>
</dbReference>
<reference evidence="1 2" key="1">
    <citation type="journal article" date="2016" name="Nat. Commun.">
        <title>Thousands of microbial genomes shed light on interconnected biogeochemical processes in an aquifer system.</title>
        <authorList>
            <person name="Anantharaman K."/>
            <person name="Brown C.T."/>
            <person name="Hug L.A."/>
            <person name="Sharon I."/>
            <person name="Castelle C.J."/>
            <person name="Probst A.J."/>
            <person name="Thomas B.C."/>
            <person name="Singh A."/>
            <person name="Wilkins M.J."/>
            <person name="Karaoz U."/>
            <person name="Brodie E.L."/>
            <person name="Williams K.H."/>
            <person name="Hubbard S.S."/>
            <person name="Banfield J.F."/>
        </authorList>
    </citation>
    <scope>NUCLEOTIDE SEQUENCE [LARGE SCALE GENOMIC DNA]</scope>
</reference>
<gene>
    <name evidence="1" type="ORF">A3A34_02105</name>
</gene>
<proteinExistence type="predicted"/>
<dbReference type="STRING" id="1798507.A3A34_02105"/>
<evidence type="ECO:0000313" key="2">
    <source>
        <dbReference type="Proteomes" id="UP000178587"/>
    </source>
</evidence>
<evidence type="ECO:0008006" key="3">
    <source>
        <dbReference type="Google" id="ProtNLM"/>
    </source>
</evidence>